<dbReference type="Proteomes" id="UP000484885">
    <property type="component" value="Unassembled WGS sequence"/>
</dbReference>
<dbReference type="PIRSF" id="PIRSF000303">
    <property type="entry name" value="Glutathion_perox"/>
    <property type="match status" value="1"/>
</dbReference>
<keyword evidence="3 5" id="KW-0560">Oxidoreductase</keyword>
<keyword evidence="2 5" id="KW-0575">Peroxidase</keyword>
<proteinExistence type="inferred from homology"/>
<dbReference type="PROSITE" id="PS51355">
    <property type="entry name" value="GLUTATHIONE_PEROXID_3"/>
    <property type="match status" value="1"/>
</dbReference>
<dbReference type="PRINTS" id="PR01011">
    <property type="entry name" value="GLUTPROXDASE"/>
</dbReference>
<dbReference type="PANTHER" id="PTHR11592:SF78">
    <property type="entry name" value="GLUTATHIONE PEROXIDASE"/>
    <property type="match status" value="1"/>
</dbReference>
<comment type="similarity">
    <text evidence="1 5">Belongs to the glutathione peroxidase family.</text>
</comment>
<feature type="active site" evidence="4">
    <location>
        <position position="45"/>
    </location>
</feature>
<evidence type="ECO:0000313" key="7">
    <source>
        <dbReference type="Proteomes" id="UP000484885"/>
    </source>
</evidence>
<evidence type="ECO:0000256" key="5">
    <source>
        <dbReference type="RuleBase" id="RU000499"/>
    </source>
</evidence>
<dbReference type="AlphaFoldDB" id="A0A845VC17"/>
<comment type="caution">
    <text evidence="6">The sequence shown here is derived from an EMBL/GenBank/DDBJ whole genome shotgun (WGS) entry which is preliminary data.</text>
</comment>
<dbReference type="InterPro" id="IPR029759">
    <property type="entry name" value="GPX_AS"/>
</dbReference>
<reference evidence="6 7" key="1">
    <citation type="submission" date="2020-02" db="EMBL/GenBank/DDBJ databases">
        <authorList>
            <person name="Zhang X.-Y."/>
        </authorList>
    </citation>
    <scope>NUCLEOTIDE SEQUENCE [LARGE SCALE GENOMIC DNA]</scope>
    <source>
        <strain evidence="6 7">C33</strain>
    </source>
</reference>
<dbReference type="EMBL" id="JAAGSC010000031">
    <property type="protein sequence ID" value="NDY94829.1"/>
    <property type="molecule type" value="Genomic_DNA"/>
</dbReference>
<organism evidence="6 7">
    <name type="scientific">Wenzhouxiangella limi</name>
    <dbReference type="NCBI Taxonomy" id="2707351"/>
    <lineage>
        <taxon>Bacteria</taxon>
        <taxon>Pseudomonadati</taxon>
        <taxon>Pseudomonadota</taxon>
        <taxon>Gammaproteobacteria</taxon>
        <taxon>Chromatiales</taxon>
        <taxon>Wenzhouxiangellaceae</taxon>
        <taxon>Wenzhouxiangella</taxon>
    </lineage>
</organism>
<name>A0A845VC17_9GAMM</name>
<dbReference type="InterPro" id="IPR036249">
    <property type="entry name" value="Thioredoxin-like_sf"/>
</dbReference>
<evidence type="ECO:0000256" key="4">
    <source>
        <dbReference type="PIRSR" id="PIRSR000303-1"/>
    </source>
</evidence>
<sequence length="172" mass="19873">MKAVQREVLFVNLYEYSFAALEGGSLSLERYRNQPIMIVNTASECGFTPQYASLQRMYLDYRQSGLVVLGIPCNDFGEQEPGTEEEISRLVREEYGVTFPMTAKYSIIGPRTHPLFRDMVEQLGPDILPRWNFHKYLFNRRGQLVEHWPSATQPDDPGLLHEVARNLQSWSL</sequence>
<dbReference type="GO" id="GO:0034599">
    <property type="term" value="P:cellular response to oxidative stress"/>
    <property type="evidence" value="ECO:0007669"/>
    <property type="project" value="TreeGrafter"/>
</dbReference>
<evidence type="ECO:0000256" key="2">
    <source>
        <dbReference type="ARBA" id="ARBA00022559"/>
    </source>
</evidence>
<dbReference type="Gene3D" id="3.40.30.10">
    <property type="entry name" value="Glutaredoxin"/>
    <property type="match status" value="1"/>
</dbReference>
<dbReference type="GO" id="GO:0004601">
    <property type="term" value="F:peroxidase activity"/>
    <property type="evidence" value="ECO:0007669"/>
    <property type="project" value="UniProtKB-KW"/>
</dbReference>
<keyword evidence="7" id="KW-1185">Reference proteome</keyword>
<dbReference type="PANTHER" id="PTHR11592">
    <property type="entry name" value="GLUTATHIONE PEROXIDASE"/>
    <property type="match status" value="1"/>
</dbReference>
<evidence type="ECO:0000256" key="1">
    <source>
        <dbReference type="ARBA" id="ARBA00006926"/>
    </source>
</evidence>
<dbReference type="CDD" id="cd00340">
    <property type="entry name" value="GSH_Peroxidase"/>
    <property type="match status" value="1"/>
</dbReference>
<dbReference type="InterPro" id="IPR000889">
    <property type="entry name" value="Glutathione_peroxidase"/>
</dbReference>
<gene>
    <name evidence="6" type="ORF">G3I74_03695</name>
</gene>
<dbReference type="Pfam" id="PF00255">
    <property type="entry name" value="GSHPx"/>
    <property type="match status" value="1"/>
</dbReference>
<evidence type="ECO:0000313" key="6">
    <source>
        <dbReference type="EMBL" id="NDY94829.1"/>
    </source>
</evidence>
<dbReference type="SUPFAM" id="SSF52833">
    <property type="entry name" value="Thioredoxin-like"/>
    <property type="match status" value="1"/>
</dbReference>
<accession>A0A845VC17</accession>
<evidence type="ECO:0000256" key="3">
    <source>
        <dbReference type="ARBA" id="ARBA00023002"/>
    </source>
</evidence>
<dbReference type="PROSITE" id="PS00460">
    <property type="entry name" value="GLUTATHIONE_PEROXID_1"/>
    <property type="match status" value="1"/>
</dbReference>
<protein>
    <recommendedName>
        <fullName evidence="5">Glutathione peroxidase</fullName>
    </recommendedName>
</protein>